<gene>
    <name evidence="2" type="ORF">ACCAA_120016</name>
</gene>
<proteinExistence type="predicted"/>
<evidence type="ECO:0000256" key="1">
    <source>
        <dbReference type="SAM" id="MobiDB-lite"/>
    </source>
</evidence>
<dbReference type="Proteomes" id="UP000199169">
    <property type="component" value="Unassembled WGS sequence"/>
</dbReference>
<protein>
    <submittedName>
        <fullName evidence="2">Uncharacterized protein</fullName>
    </submittedName>
</protein>
<evidence type="ECO:0000313" key="3">
    <source>
        <dbReference type="Proteomes" id="UP000199169"/>
    </source>
</evidence>
<evidence type="ECO:0000313" key="2">
    <source>
        <dbReference type="EMBL" id="SBT03923.1"/>
    </source>
</evidence>
<sequence>MVTTTHCWPAWRQWGSERCMVSGVPRATLIGGLGNYFKVGVGGPTWPAVLKLKLKFFTLSRRSYHGDSNARSTQTRSLEINRG</sequence>
<name>A0A1A8XJ08_9PROT</name>
<feature type="compositionally biased region" description="Polar residues" evidence="1">
    <location>
        <begin position="69"/>
        <end position="83"/>
    </location>
</feature>
<dbReference type="AlphaFoldDB" id="A0A1A8XJ08"/>
<reference evidence="3" key="1">
    <citation type="submission" date="2016-06" db="EMBL/GenBank/DDBJ databases">
        <authorList>
            <person name="McIlroy S.J."/>
            <person name="Karst S.M."/>
            <person name="Albertsen M."/>
        </authorList>
    </citation>
    <scope>NUCLEOTIDE SEQUENCE [LARGE SCALE GENOMIC DNA]</scope>
</reference>
<accession>A0A1A8XJ08</accession>
<dbReference type="EMBL" id="FLQX01000024">
    <property type="protein sequence ID" value="SBT03923.1"/>
    <property type="molecule type" value="Genomic_DNA"/>
</dbReference>
<organism evidence="2 3">
    <name type="scientific">Candidatus Accumulibacter aalborgensis</name>
    <dbReference type="NCBI Taxonomy" id="1860102"/>
    <lineage>
        <taxon>Bacteria</taxon>
        <taxon>Pseudomonadati</taxon>
        <taxon>Pseudomonadota</taxon>
        <taxon>Betaproteobacteria</taxon>
        <taxon>Candidatus Accumulibacter</taxon>
    </lineage>
</organism>
<feature type="region of interest" description="Disordered" evidence="1">
    <location>
        <begin position="64"/>
        <end position="83"/>
    </location>
</feature>
<keyword evidence="3" id="KW-1185">Reference proteome</keyword>